<dbReference type="Pfam" id="PF05741">
    <property type="entry name" value="zf-nanos"/>
    <property type="match status" value="1"/>
</dbReference>
<evidence type="ECO:0000256" key="9">
    <source>
        <dbReference type="SAM" id="MobiDB-lite"/>
    </source>
</evidence>
<keyword evidence="3" id="KW-0479">Metal-binding</keyword>
<comment type="similarity">
    <text evidence="8">Belongs to the nanos family.</text>
</comment>
<keyword evidence="4 8" id="KW-0863">Zinc-finger</keyword>
<proteinExistence type="inferred from homology"/>
<evidence type="ECO:0000259" key="10">
    <source>
        <dbReference type="PROSITE" id="PS51522"/>
    </source>
</evidence>
<evidence type="ECO:0000313" key="11">
    <source>
        <dbReference type="EMBL" id="TGZ52365.1"/>
    </source>
</evidence>
<evidence type="ECO:0000256" key="4">
    <source>
        <dbReference type="ARBA" id="ARBA00022771"/>
    </source>
</evidence>
<feature type="domain" description="Nanos-type" evidence="10">
    <location>
        <begin position="214"/>
        <end position="268"/>
    </location>
</feature>
<organism evidence="11 12">
    <name type="scientific">Opisthorchis felineus</name>
    <dbReference type="NCBI Taxonomy" id="147828"/>
    <lineage>
        <taxon>Eukaryota</taxon>
        <taxon>Metazoa</taxon>
        <taxon>Spiralia</taxon>
        <taxon>Lophotrochozoa</taxon>
        <taxon>Platyhelminthes</taxon>
        <taxon>Trematoda</taxon>
        <taxon>Digenea</taxon>
        <taxon>Opisthorchiida</taxon>
        <taxon>Opisthorchiata</taxon>
        <taxon>Opisthorchiidae</taxon>
        <taxon>Opisthorchis</taxon>
    </lineage>
</organism>
<dbReference type="PROSITE" id="PS51522">
    <property type="entry name" value="ZF_NANOS"/>
    <property type="match status" value="1"/>
</dbReference>
<dbReference type="GO" id="GO:0005737">
    <property type="term" value="C:cytoplasm"/>
    <property type="evidence" value="ECO:0007669"/>
    <property type="project" value="UniProtKB-SubCell"/>
</dbReference>
<dbReference type="STRING" id="147828.A0A4S2KR86"/>
<evidence type="ECO:0000256" key="6">
    <source>
        <dbReference type="ARBA" id="ARBA00022845"/>
    </source>
</evidence>
<keyword evidence="5" id="KW-0862">Zinc</keyword>
<dbReference type="PANTHER" id="PTHR12887">
    <property type="entry name" value="NANOS PROTEIN"/>
    <property type="match status" value="1"/>
</dbReference>
<evidence type="ECO:0000256" key="5">
    <source>
        <dbReference type="ARBA" id="ARBA00022833"/>
    </source>
</evidence>
<accession>A0A4S2KR86</accession>
<sequence length="274" mass="29662">MIPLAAPIRCTINAPDSATGRLSSLLSVMGSPTDGSSAIFSWGSSDPVDISTIPRSSNSSVGPSWSPLSCSLGSTSTSSLSAEWDGTSVATQLARLSISPTNHTGVTDVYDSLAADSGLMHGLRTTAARRSPGRRLPVERPTGDTESVSRKPTQQKSLTKWAELDNELELWERHLSEVRSGGRTIPRSQLAGLSNFVRRLRVAVRHKSEEGIDLCAFCRNNGEPFEIYVTHKVKDSTGRVTCPVLRLLSCPLCKSTGDVAHTIKYCPYRFMEHC</sequence>
<dbReference type="EMBL" id="SJOL01010039">
    <property type="protein sequence ID" value="TGZ52365.1"/>
    <property type="molecule type" value="Genomic_DNA"/>
</dbReference>
<evidence type="ECO:0000256" key="2">
    <source>
        <dbReference type="ARBA" id="ARBA00022490"/>
    </source>
</evidence>
<dbReference type="AlphaFoldDB" id="A0A4S2KR86"/>
<evidence type="ECO:0000256" key="3">
    <source>
        <dbReference type="ARBA" id="ARBA00022723"/>
    </source>
</evidence>
<keyword evidence="6 8" id="KW-0810">Translation regulation</keyword>
<dbReference type="InterPro" id="IPR024161">
    <property type="entry name" value="Znf_nanos-typ"/>
</dbReference>
<dbReference type="GO" id="GO:0003723">
    <property type="term" value="F:RNA binding"/>
    <property type="evidence" value="ECO:0007669"/>
    <property type="project" value="UniProtKB-UniRule"/>
</dbReference>
<name>A0A4S2KR86_OPIFE</name>
<comment type="caution">
    <text evidence="11">The sequence shown here is derived from an EMBL/GenBank/DDBJ whole genome shotgun (WGS) entry which is preliminary data.</text>
</comment>
<dbReference type="GO" id="GO:0006417">
    <property type="term" value="P:regulation of translation"/>
    <property type="evidence" value="ECO:0007669"/>
    <property type="project" value="UniProtKB-UniRule"/>
</dbReference>
<gene>
    <name evidence="11" type="ORF">CRM22_010647</name>
</gene>
<evidence type="ECO:0000256" key="8">
    <source>
        <dbReference type="PROSITE-ProRule" id="PRU00855"/>
    </source>
</evidence>
<evidence type="ECO:0000256" key="7">
    <source>
        <dbReference type="ARBA" id="ARBA00022884"/>
    </source>
</evidence>
<dbReference type="OrthoDB" id="10010129at2759"/>
<dbReference type="InterPro" id="IPR008705">
    <property type="entry name" value="Nanos/Xcar2"/>
</dbReference>
<dbReference type="InterPro" id="IPR038129">
    <property type="entry name" value="Nanos_sf"/>
</dbReference>
<protein>
    <recommendedName>
        <fullName evidence="10">Nanos-type domain-containing protein</fullName>
    </recommendedName>
</protein>
<feature type="region of interest" description="Disordered" evidence="9">
    <location>
        <begin position="127"/>
        <end position="157"/>
    </location>
</feature>
<reference evidence="11 12" key="1">
    <citation type="journal article" date="2019" name="BMC Genomics">
        <title>New insights from Opisthorchis felineus genome: update on genomics of the epidemiologically important liver flukes.</title>
        <authorList>
            <person name="Ershov N.I."/>
            <person name="Mordvinov V.A."/>
            <person name="Prokhortchouk E.B."/>
            <person name="Pakharukova M.Y."/>
            <person name="Gunbin K.V."/>
            <person name="Ustyantsev K."/>
            <person name="Genaev M.A."/>
            <person name="Blinov A.G."/>
            <person name="Mazur A."/>
            <person name="Boulygina E."/>
            <person name="Tsygankova S."/>
            <person name="Khrameeva E."/>
            <person name="Chekanov N."/>
            <person name="Fan G."/>
            <person name="Xiao A."/>
            <person name="Zhang H."/>
            <person name="Xu X."/>
            <person name="Yang H."/>
            <person name="Solovyev V."/>
            <person name="Lee S.M."/>
            <person name="Liu X."/>
            <person name="Afonnikov D.A."/>
            <person name="Skryabin K.G."/>
        </authorList>
    </citation>
    <scope>NUCLEOTIDE SEQUENCE [LARGE SCALE GENOMIC DNA]</scope>
    <source>
        <strain evidence="11">AK-0245</strain>
        <tissue evidence="11">Whole organism</tissue>
    </source>
</reference>
<evidence type="ECO:0000256" key="1">
    <source>
        <dbReference type="ARBA" id="ARBA00004496"/>
    </source>
</evidence>
<feature type="compositionally biased region" description="Basic and acidic residues" evidence="9">
    <location>
        <begin position="136"/>
        <end position="149"/>
    </location>
</feature>
<evidence type="ECO:0000313" key="12">
    <source>
        <dbReference type="Proteomes" id="UP000308267"/>
    </source>
</evidence>
<keyword evidence="12" id="KW-1185">Reference proteome</keyword>
<keyword evidence="2" id="KW-0963">Cytoplasm</keyword>
<keyword evidence="7 8" id="KW-0694">RNA-binding</keyword>
<dbReference type="Proteomes" id="UP000308267">
    <property type="component" value="Unassembled WGS sequence"/>
</dbReference>
<dbReference type="GO" id="GO:0008270">
    <property type="term" value="F:zinc ion binding"/>
    <property type="evidence" value="ECO:0007669"/>
    <property type="project" value="UniProtKB-KW"/>
</dbReference>
<dbReference type="Gene3D" id="4.10.60.30">
    <property type="entry name" value="Nanos, RNA-binding domain"/>
    <property type="match status" value="1"/>
</dbReference>
<comment type="subcellular location">
    <subcellularLocation>
        <location evidence="1">Cytoplasm</location>
    </subcellularLocation>
</comment>